<sequence>MEGSDPHADLAHAQFQALVASFRAQKELADILARLGSEQTKVIQLQGQAAGTERRVSSIQNNCDDALAHVAELARKLTEDLNAEREKTRSEERVRIRAELSHEFEEEKKLLEKEFDRVREDVAAEKEELNKKLEEFEQKETAEKVAIAAKTIQTYKQSSAFGKHLSDYMYPTIVAVCKKVRPGNPGSRWNTRDMVRHVQQFFKENRSLSDDSESETEEEGVVVVGSGGNHPKPIVFTFSFSFVLSDTELAVHHCNILGRIPLLF</sequence>
<dbReference type="Proteomes" id="UP001497516">
    <property type="component" value="Chromosome 6"/>
</dbReference>
<keyword evidence="3" id="KW-1185">Reference proteome</keyword>
<organism evidence="2 3">
    <name type="scientific">Linum trigynum</name>
    <dbReference type="NCBI Taxonomy" id="586398"/>
    <lineage>
        <taxon>Eukaryota</taxon>
        <taxon>Viridiplantae</taxon>
        <taxon>Streptophyta</taxon>
        <taxon>Embryophyta</taxon>
        <taxon>Tracheophyta</taxon>
        <taxon>Spermatophyta</taxon>
        <taxon>Magnoliopsida</taxon>
        <taxon>eudicotyledons</taxon>
        <taxon>Gunneridae</taxon>
        <taxon>Pentapetalae</taxon>
        <taxon>rosids</taxon>
        <taxon>fabids</taxon>
        <taxon>Malpighiales</taxon>
        <taxon>Linaceae</taxon>
        <taxon>Linum</taxon>
    </lineage>
</organism>
<dbReference type="EMBL" id="OZ034819">
    <property type="protein sequence ID" value="CAL1396709.1"/>
    <property type="molecule type" value="Genomic_DNA"/>
</dbReference>
<reference evidence="2 3" key="1">
    <citation type="submission" date="2024-04" db="EMBL/GenBank/DDBJ databases">
        <authorList>
            <person name="Fracassetti M."/>
        </authorList>
    </citation>
    <scope>NUCLEOTIDE SEQUENCE [LARGE SCALE GENOMIC DNA]</scope>
</reference>
<proteinExistence type="predicted"/>
<protein>
    <submittedName>
        <fullName evidence="2">Uncharacterized protein</fullName>
    </submittedName>
</protein>
<evidence type="ECO:0000313" key="3">
    <source>
        <dbReference type="Proteomes" id="UP001497516"/>
    </source>
</evidence>
<name>A0AAV2FEM0_9ROSI</name>
<gene>
    <name evidence="2" type="ORF">LTRI10_LOCUS37061</name>
</gene>
<accession>A0AAV2FEM0</accession>
<evidence type="ECO:0000313" key="2">
    <source>
        <dbReference type="EMBL" id="CAL1396709.1"/>
    </source>
</evidence>
<dbReference type="AlphaFoldDB" id="A0AAV2FEM0"/>
<feature type="coiled-coil region" evidence="1">
    <location>
        <begin position="67"/>
        <end position="146"/>
    </location>
</feature>
<keyword evidence="1" id="KW-0175">Coiled coil</keyword>
<evidence type="ECO:0000256" key="1">
    <source>
        <dbReference type="SAM" id="Coils"/>
    </source>
</evidence>